<dbReference type="CDD" id="cd07819">
    <property type="entry name" value="SRPBCC_2"/>
    <property type="match status" value="1"/>
</dbReference>
<evidence type="ECO:0000313" key="1">
    <source>
        <dbReference type="EMBL" id="GII35272.1"/>
    </source>
</evidence>
<dbReference type="SUPFAM" id="SSF55961">
    <property type="entry name" value="Bet v1-like"/>
    <property type="match status" value="1"/>
</dbReference>
<dbReference type="PANTHER" id="PTHR39683">
    <property type="entry name" value="CONSERVED PROTEIN TB16.3"/>
    <property type="match status" value="1"/>
</dbReference>
<dbReference type="AlphaFoldDB" id="A0A8J3XBP2"/>
<dbReference type="Proteomes" id="UP000622547">
    <property type="component" value="Unassembled WGS sequence"/>
</dbReference>
<reference evidence="1 2" key="1">
    <citation type="submission" date="2021-01" db="EMBL/GenBank/DDBJ databases">
        <title>Whole genome shotgun sequence of Planotetraspora phitsanulokensis NBRC 104273.</title>
        <authorList>
            <person name="Komaki H."/>
            <person name="Tamura T."/>
        </authorList>
    </citation>
    <scope>NUCLEOTIDE SEQUENCE [LARGE SCALE GENOMIC DNA]</scope>
    <source>
        <strain evidence="1 2">NBRC 104273</strain>
    </source>
</reference>
<keyword evidence="2" id="KW-1185">Reference proteome</keyword>
<dbReference type="Pfam" id="PF10604">
    <property type="entry name" value="Polyketide_cyc2"/>
    <property type="match status" value="1"/>
</dbReference>
<dbReference type="InterPro" id="IPR023393">
    <property type="entry name" value="START-like_dom_sf"/>
</dbReference>
<dbReference type="EMBL" id="BOOP01000001">
    <property type="protein sequence ID" value="GII35272.1"/>
    <property type="molecule type" value="Genomic_DNA"/>
</dbReference>
<comment type="caution">
    <text evidence="1">The sequence shown here is derived from an EMBL/GenBank/DDBJ whole genome shotgun (WGS) entry which is preliminary data.</text>
</comment>
<accession>A0A8J3XBP2</accession>
<gene>
    <name evidence="1" type="ORF">Pph01_02750</name>
</gene>
<dbReference type="Gene3D" id="3.30.530.20">
    <property type="match status" value="1"/>
</dbReference>
<dbReference type="RefSeq" id="WP_204071025.1">
    <property type="nucleotide sequence ID" value="NZ_BAABHI010000005.1"/>
</dbReference>
<evidence type="ECO:0000313" key="2">
    <source>
        <dbReference type="Proteomes" id="UP000622547"/>
    </source>
</evidence>
<name>A0A8J3XBP2_9ACTN</name>
<proteinExistence type="predicted"/>
<protein>
    <submittedName>
        <fullName evidence="1">Cyclase</fullName>
    </submittedName>
</protein>
<dbReference type="PANTHER" id="PTHR39683:SF4">
    <property type="entry name" value="COENZYME Q-BINDING PROTEIN COQ10 START DOMAIN-CONTAINING PROTEIN"/>
    <property type="match status" value="1"/>
</dbReference>
<organism evidence="1 2">
    <name type="scientific">Planotetraspora phitsanulokensis</name>
    <dbReference type="NCBI Taxonomy" id="575192"/>
    <lineage>
        <taxon>Bacteria</taxon>
        <taxon>Bacillati</taxon>
        <taxon>Actinomycetota</taxon>
        <taxon>Actinomycetes</taxon>
        <taxon>Streptosporangiales</taxon>
        <taxon>Streptosporangiaceae</taxon>
        <taxon>Planotetraspora</taxon>
    </lineage>
</organism>
<sequence>MADRTTSSVTIRADRPAIMAVIADFPSYPEWAGQVKTADVLEVGQDAKPAKVRFVIDAGVISDQYVLAYDWVDDTVVSWEIAEAGRMLSRLSGSYRLADGGDGTDVTYELAVELKVPMIGMIKRKAEKVLVDTALNGLKKRVESL</sequence>
<dbReference type="InterPro" id="IPR019587">
    <property type="entry name" value="Polyketide_cyclase/dehydratase"/>
</dbReference>